<comment type="subcellular location">
    <subcellularLocation>
        <location evidence="1">Membrane</location>
        <topology evidence="1">Multi-pass membrane protein</topology>
    </subcellularLocation>
</comment>
<dbReference type="PANTHER" id="PTHR42948:SF1">
    <property type="entry name" value="TRANSPORTER"/>
    <property type="match status" value="1"/>
</dbReference>
<evidence type="ECO:0000313" key="9">
    <source>
        <dbReference type="Proteomes" id="UP000076276"/>
    </source>
</evidence>
<dbReference type="PANTHER" id="PTHR42948">
    <property type="entry name" value="TRANSPORTER"/>
    <property type="match status" value="1"/>
</dbReference>
<dbReference type="Proteomes" id="UP000076276">
    <property type="component" value="Unassembled WGS sequence"/>
</dbReference>
<accession>A0A151Y2F3</accession>
<gene>
    <name evidence="8" type="ORF">AZH43_11465</name>
</gene>
<proteinExistence type="inferred from homology"/>
<evidence type="ECO:0000256" key="6">
    <source>
        <dbReference type="RuleBase" id="RU003732"/>
    </source>
</evidence>
<feature type="transmembrane region" description="Helical" evidence="7">
    <location>
        <begin position="87"/>
        <end position="115"/>
    </location>
</feature>
<feature type="transmembrane region" description="Helical" evidence="7">
    <location>
        <begin position="469"/>
        <end position="489"/>
    </location>
</feature>
<dbReference type="PROSITE" id="PS00610">
    <property type="entry name" value="NA_NEUROTRAN_SYMP_1"/>
    <property type="match status" value="1"/>
</dbReference>
<dbReference type="PRINTS" id="PR00176">
    <property type="entry name" value="NANEUSMPORT"/>
</dbReference>
<dbReference type="OrthoDB" id="9762833at2"/>
<reference evidence="8 9" key="1">
    <citation type="submission" date="2016-03" db="EMBL/GenBank/DDBJ databases">
        <title>Acinetobacter genomospecies 28 strain ANC 4149.</title>
        <authorList>
            <person name="Radolfova-Krizova L."/>
            <person name="Nemec A."/>
        </authorList>
    </citation>
    <scope>NUCLEOTIDE SEQUENCE [LARGE SCALE GENOMIC DNA]</scope>
    <source>
        <strain evidence="8 9">ANC 4149</strain>
    </source>
</reference>
<keyword evidence="3 6" id="KW-0812">Transmembrane</keyword>
<evidence type="ECO:0000256" key="3">
    <source>
        <dbReference type="ARBA" id="ARBA00022692"/>
    </source>
</evidence>
<feature type="transmembrane region" description="Helical" evidence="7">
    <location>
        <begin position="434"/>
        <end position="457"/>
    </location>
</feature>
<evidence type="ECO:0000256" key="4">
    <source>
        <dbReference type="ARBA" id="ARBA00022989"/>
    </source>
</evidence>
<name>A0A151Y2F3_9GAMM</name>
<dbReference type="EMBL" id="LUAW01000019">
    <property type="protein sequence ID" value="KYQ72139.1"/>
    <property type="molecule type" value="Genomic_DNA"/>
</dbReference>
<keyword evidence="5 7" id="KW-0472">Membrane</keyword>
<feature type="transmembrane region" description="Helical" evidence="7">
    <location>
        <begin position="181"/>
        <end position="202"/>
    </location>
</feature>
<evidence type="ECO:0000256" key="2">
    <source>
        <dbReference type="ARBA" id="ARBA00022448"/>
    </source>
</evidence>
<dbReference type="AlphaFoldDB" id="A0A151Y2F3"/>
<keyword evidence="2 6" id="KW-0813">Transport</keyword>
<organism evidence="8 9">
    <name type="scientific">Acinetobacter pragensis</name>
    <dbReference type="NCBI Taxonomy" id="1806892"/>
    <lineage>
        <taxon>Bacteria</taxon>
        <taxon>Pseudomonadati</taxon>
        <taxon>Pseudomonadota</taxon>
        <taxon>Gammaproteobacteria</taxon>
        <taxon>Moraxellales</taxon>
        <taxon>Moraxellaceae</taxon>
        <taxon>Acinetobacter</taxon>
    </lineage>
</organism>
<feature type="transmembrane region" description="Helical" evidence="7">
    <location>
        <begin position="357"/>
        <end position="376"/>
    </location>
</feature>
<dbReference type="PROSITE" id="PS50267">
    <property type="entry name" value="NA_NEUROTRAN_SYMP_3"/>
    <property type="match status" value="1"/>
</dbReference>
<dbReference type="SUPFAM" id="SSF161070">
    <property type="entry name" value="SNF-like"/>
    <property type="match status" value="1"/>
</dbReference>
<feature type="transmembrane region" description="Helical" evidence="7">
    <location>
        <begin position="12"/>
        <end position="31"/>
    </location>
</feature>
<keyword evidence="4 7" id="KW-1133">Transmembrane helix</keyword>
<evidence type="ECO:0000256" key="7">
    <source>
        <dbReference type="SAM" id="Phobius"/>
    </source>
</evidence>
<dbReference type="GO" id="GO:0016020">
    <property type="term" value="C:membrane"/>
    <property type="evidence" value="ECO:0007669"/>
    <property type="project" value="UniProtKB-SubCell"/>
</dbReference>
<evidence type="ECO:0000313" key="8">
    <source>
        <dbReference type="EMBL" id="KYQ72139.1"/>
    </source>
</evidence>
<keyword evidence="9" id="KW-1185">Reference proteome</keyword>
<dbReference type="CDD" id="cd10334">
    <property type="entry name" value="SLC6sbd_u1"/>
    <property type="match status" value="1"/>
</dbReference>
<dbReference type="GO" id="GO:0015293">
    <property type="term" value="F:symporter activity"/>
    <property type="evidence" value="ECO:0007669"/>
    <property type="project" value="UniProtKB-KW"/>
</dbReference>
<protein>
    <recommendedName>
        <fullName evidence="6">Transporter</fullName>
    </recommendedName>
</protein>
<dbReference type="InterPro" id="IPR000175">
    <property type="entry name" value="Na/ntran_symport"/>
</dbReference>
<dbReference type="InterPro" id="IPR037272">
    <property type="entry name" value="SNS_sf"/>
</dbReference>
<comment type="similarity">
    <text evidence="6">Belongs to the sodium:neurotransmitter symporter (SNF) (TC 2.A.22) family.</text>
</comment>
<feature type="transmembrane region" description="Helical" evidence="7">
    <location>
        <begin position="388"/>
        <end position="408"/>
    </location>
</feature>
<dbReference type="RefSeq" id="WP_067668585.1">
    <property type="nucleotide sequence ID" value="NZ_CBCSIK010000014.1"/>
</dbReference>
<evidence type="ECO:0000256" key="1">
    <source>
        <dbReference type="ARBA" id="ARBA00004141"/>
    </source>
</evidence>
<sequence length="495" mass="53500">MTDTRENWTSRSGFIIAAVGSAVGLGNIWRFPYVAYENGGGAFLIPYLIALITAGLPLLFLDYAVGHKGRSSPPKAYRKLFRGGETLGWWQVCVCIIIGLYYASVLTWAGSYVYFSIGQMWGSDPEGFFFKTYLQTSDAAGFDPKFVSHIFWPLAGIWVLTLAILYGGVKKGVELSNKIFMPLLFVLFTLLVIQALRLPGAADGLNAFFTPNWAAMMDYKVWLAAYGHTFFSLSVGFGIMVTYASYLKPKTNLTGSGLIVGFANASTEILAGIGIFAALGFMANAANSNVQDVVSGGIGLAFIAFPKIISSLGSGADLFGILFFTSLFVAGISSMVSILEVPIAAMMDKLKWGRKKAVTIVGGGSAVVSIALFSSVNSIKLVDIIDHFINNIGIIGGALLSIMCIAWFKRSALLDIKNHVNAISTIKLGKGWDFTLTVITSLILLVTLAMTVYHLLIKGYGDYSASLQWIFGWGCVMFCAVVAVVLAQIKDREER</sequence>
<feature type="transmembrane region" description="Helical" evidence="7">
    <location>
        <begin position="43"/>
        <end position="66"/>
    </location>
</feature>
<feature type="transmembrane region" description="Helical" evidence="7">
    <location>
        <begin position="258"/>
        <end position="283"/>
    </location>
</feature>
<feature type="transmembrane region" description="Helical" evidence="7">
    <location>
        <begin position="150"/>
        <end position="169"/>
    </location>
</feature>
<feature type="transmembrane region" description="Helical" evidence="7">
    <location>
        <begin position="321"/>
        <end position="345"/>
    </location>
</feature>
<dbReference type="Pfam" id="PF00209">
    <property type="entry name" value="SNF"/>
    <property type="match status" value="2"/>
</dbReference>
<keyword evidence="6" id="KW-0769">Symport</keyword>
<dbReference type="NCBIfam" id="NF037979">
    <property type="entry name" value="Na_transp"/>
    <property type="match status" value="1"/>
</dbReference>
<dbReference type="STRING" id="1806892.AZH43_11465"/>
<evidence type="ECO:0000256" key="5">
    <source>
        <dbReference type="ARBA" id="ARBA00023136"/>
    </source>
</evidence>
<comment type="caution">
    <text evidence="8">The sequence shown here is derived from an EMBL/GenBank/DDBJ whole genome shotgun (WGS) entry which is preliminary data.</text>
</comment>
<feature type="transmembrane region" description="Helical" evidence="7">
    <location>
        <begin position="222"/>
        <end position="246"/>
    </location>
</feature>